<accession>M4QS81</accession>
<name>M4QS81_9CAUD</name>
<dbReference type="OrthoDB" id="25360at10239"/>
<organism evidence="1 2">
    <name type="scientific">Synechococcus phage S-SKS1</name>
    <dbReference type="NCBI Taxonomy" id="754042"/>
    <lineage>
        <taxon>Viruses</taxon>
        <taxon>Duplodnaviria</taxon>
        <taxon>Heunggongvirae</taxon>
        <taxon>Uroviricota</taxon>
        <taxon>Caudoviricetes</taxon>
        <taxon>Llyrvirus</taxon>
        <taxon>Llyrvirus SSKS1</taxon>
    </lineage>
</organism>
<dbReference type="EMBL" id="HQ633071">
    <property type="protein sequence ID" value="AGH31758.1"/>
    <property type="molecule type" value="Genomic_DNA"/>
</dbReference>
<dbReference type="KEGG" id="vg:15011166"/>
<proteinExistence type="predicted"/>
<dbReference type="GeneID" id="15011166"/>
<dbReference type="RefSeq" id="YP_007674610.1">
    <property type="nucleotide sequence ID" value="NC_020851.1"/>
</dbReference>
<protein>
    <submittedName>
        <fullName evidence="1">Uncharacterized protein</fullName>
    </submittedName>
</protein>
<reference evidence="1 2" key="1">
    <citation type="submission" date="2010-10" db="EMBL/GenBank/DDBJ databases">
        <title>The Genome Sequence of Synechococcus phage S-SKS1.</title>
        <authorList>
            <consortium name="The Broad Institute Genome Sequencing Platform"/>
            <person name="Henn M.R."/>
            <person name="Clokie M."/>
            <person name="Levin J."/>
            <person name="Malboeuf C."/>
            <person name="Casali M."/>
            <person name="Russ C."/>
            <person name="Lennon N."/>
            <person name="Chapman S.B."/>
            <person name="Erlich R."/>
            <person name="Young S.K."/>
            <person name="Yandava C."/>
            <person name="Zeng Q."/>
            <person name="Alvarado L."/>
            <person name="Anderson S."/>
            <person name="Berlin A."/>
            <person name="Chen Z."/>
            <person name="Freedman E."/>
            <person name="Gellesch M."/>
            <person name="Goldberg J."/>
            <person name="Green L."/>
            <person name="Griggs A."/>
            <person name="Gujja S."/>
            <person name="Heilman E.R."/>
            <person name="Heiman D."/>
            <person name="Hollinger A."/>
            <person name="Howarth C."/>
            <person name="Larson L."/>
            <person name="Mehta T."/>
            <person name="Pearson M."/>
            <person name="Roberts A."/>
            <person name="Ryan E."/>
            <person name="Saif S."/>
            <person name="Shea T."/>
            <person name="Shenoy N."/>
            <person name="Sisk P."/>
            <person name="Stolte C."/>
            <person name="Sykes S."/>
            <person name="White J."/>
            <person name="Haas B."/>
            <person name="Nusbaum C."/>
            <person name="Birren B."/>
        </authorList>
    </citation>
    <scope>NUCLEOTIDE SEQUENCE [LARGE SCALE GENOMIC DNA]</scope>
</reference>
<gene>
    <name evidence="1" type="ORF">SWZG_00252</name>
</gene>
<dbReference type="Proteomes" id="UP000201252">
    <property type="component" value="Segment"/>
</dbReference>
<evidence type="ECO:0000313" key="2">
    <source>
        <dbReference type="Proteomes" id="UP000201252"/>
    </source>
</evidence>
<sequence length="196" mass="21083">MAERPNQNIELRSYDSYGPNYSFSISDPQMNGDGPSIAGFYAYTENKDVDLKLFSESGIFHQHNDKCIEMIAGTKNSAKDVSFVLATINGDITITCMNNGNVKIKGQNIMIQADEDIDLKAGRNCNIVSKNGKINLDGQSVDVNGLTGNMVEMTVGSWLQRVTDGSYVGLDFLKTAGAVTGIGDLPIVGPAVSSIF</sequence>
<keyword evidence="2" id="KW-1185">Reference proteome</keyword>
<evidence type="ECO:0000313" key="1">
    <source>
        <dbReference type="EMBL" id="AGH31758.1"/>
    </source>
</evidence>